<accession>A0A391NW74</accession>
<organism evidence="2 3">
    <name type="scientific">Kipferlia bialata</name>
    <dbReference type="NCBI Taxonomy" id="797122"/>
    <lineage>
        <taxon>Eukaryota</taxon>
        <taxon>Metamonada</taxon>
        <taxon>Carpediemonas-like organisms</taxon>
        <taxon>Kipferlia</taxon>
    </lineage>
</organism>
<dbReference type="EMBL" id="BDIP01003532">
    <property type="protein sequence ID" value="GCA63438.1"/>
    <property type="molecule type" value="Genomic_DNA"/>
</dbReference>
<evidence type="ECO:0000313" key="2">
    <source>
        <dbReference type="EMBL" id="GCA63438.1"/>
    </source>
</evidence>
<evidence type="ECO:0000313" key="3">
    <source>
        <dbReference type="Proteomes" id="UP000265618"/>
    </source>
</evidence>
<feature type="compositionally biased region" description="Basic and acidic residues" evidence="1">
    <location>
        <begin position="94"/>
        <end position="113"/>
    </location>
</feature>
<sequence length="113" mass="12620">MVRAYDVRGYRAVDVIADKTHFPSLSESVTRSDLSLIDPEWGIPGTGANRGTGVPTQKREGASVQEPEREGERERECVQEDRSRDPIPGGPPAPKREAREGEREEHETVMVHQ</sequence>
<feature type="compositionally biased region" description="Basic and acidic residues" evidence="1">
    <location>
        <begin position="57"/>
        <end position="85"/>
    </location>
</feature>
<feature type="region of interest" description="Disordered" evidence="1">
    <location>
        <begin position="37"/>
        <end position="113"/>
    </location>
</feature>
<reference evidence="2 3" key="1">
    <citation type="journal article" date="2018" name="PLoS ONE">
        <title>The draft genome of Kipferlia bialata reveals reductive genome evolution in fornicate parasites.</title>
        <authorList>
            <person name="Tanifuji G."/>
            <person name="Takabayashi S."/>
            <person name="Kume K."/>
            <person name="Takagi M."/>
            <person name="Nakayama T."/>
            <person name="Kamikawa R."/>
            <person name="Inagaki Y."/>
            <person name="Hashimoto T."/>
        </authorList>
    </citation>
    <scope>NUCLEOTIDE SEQUENCE [LARGE SCALE GENOMIC DNA]</scope>
    <source>
        <strain evidence="2">NY0173</strain>
    </source>
</reference>
<gene>
    <name evidence="2" type="ORF">KIPB_009947</name>
</gene>
<proteinExistence type="predicted"/>
<dbReference type="AlphaFoldDB" id="A0A391NW74"/>
<dbReference type="Proteomes" id="UP000265618">
    <property type="component" value="Unassembled WGS sequence"/>
</dbReference>
<keyword evidence="3" id="KW-1185">Reference proteome</keyword>
<name>A0A391NW74_9EUKA</name>
<protein>
    <submittedName>
        <fullName evidence="2">Uncharacterized protein</fullName>
    </submittedName>
</protein>
<comment type="caution">
    <text evidence="2">The sequence shown here is derived from an EMBL/GenBank/DDBJ whole genome shotgun (WGS) entry which is preliminary data.</text>
</comment>
<evidence type="ECO:0000256" key="1">
    <source>
        <dbReference type="SAM" id="MobiDB-lite"/>
    </source>
</evidence>